<reference evidence="2 3" key="1">
    <citation type="journal article" date="2019" name="Sci. Data">
        <title>Hybrid genome assembly and annotation of Danionella translucida.</title>
        <authorList>
            <person name="Kadobianskyi M."/>
            <person name="Schulze L."/>
            <person name="Schuelke M."/>
            <person name="Judkewitz B."/>
        </authorList>
    </citation>
    <scope>NUCLEOTIDE SEQUENCE [LARGE SCALE GENOMIC DNA]</scope>
    <source>
        <strain evidence="2 3">Bolton</strain>
    </source>
</reference>
<accession>A0A553MWR6</accession>
<gene>
    <name evidence="2" type="ORF">DNTS_005336</name>
</gene>
<keyword evidence="3" id="KW-1185">Reference proteome</keyword>
<sequence length="487" mass="55046">MGKQKLQKVDDQSEISDNVEILEEDIFKMIAKGLEPLHNNDTVRLEDCNTWSKRATVLEQVNPRSYTVKTEDGHHLRRNRRSLLKTKEPAAVENAEEEIDCAVSSKTSGMPSVQEDKDTVGDLSLPVVRRSKRTPSEINNIIKELSWEVYKIELSKLCSTEIARPQTEAERLETGVHLLGHALVQEIKTTEYTKDSIQAEITAKGLEPLHNNDTVRLEDCNTWSKRATVLEQVNPRSYIVKTEDGHHLRRNRRSLLKTKEPAAVENAEEEIDCAVSSKTSGMPSVQEDKDTVGDLSLPVVRRSKRTQKLQKVAMVSPNQPSAAEPNLMRAGELIGAPRVATQQSAADDTDSTGKGITEEYSEASRSTIRQKLIIYCELKEQREHKMFSALLNHLQLRVKERERKAQTGFRMVDPEKSPIQDSEGKQIIAGEMDVHIILDDPAGNSYLQNVYAPEPDPEMKMEKYMRSFEQNEDLGLNDMKTEGYGEK</sequence>
<dbReference type="Pfam" id="PF22794">
    <property type="entry name" value="jr-ZPR1"/>
    <property type="match status" value="1"/>
</dbReference>
<dbReference type="EMBL" id="SRMA01027230">
    <property type="protein sequence ID" value="TRY57634.1"/>
    <property type="molecule type" value="Genomic_DNA"/>
</dbReference>
<dbReference type="PANTHER" id="PTHR33244">
    <property type="entry name" value="INTEGRASE CATALYTIC DOMAIN-CONTAINING PROTEIN-RELATED"/>
    <property type="match status" value="1"/>
</dbReference>
<dbReference type="InterPro" id="IPR042451">
    <property type="entry name" value="ZPR1_A/B_dom"/>
</dbReference>
<proteinExistence type="predicted"/>
<dbReference type="AlphaFoldDB" id="A0A553MWR6"/>
<dbReference type="STRING" id="623744.A0A553MWR6"/>
<dbReference type="Gene3D" id="2.60.120.1040">
    <property type="entry name" value="ZPR1, A/B domain"/>
    <property type="match status" value="1"/>
</dbReference>
<organism evidence="2 3">
    <name type="scientific">Danionella cerebrum</name>
    <dbReference type="NCBI Taxonomy" id="2873325"/>
    <lineage>
        <taxon>Eukaryota</taxon>
        <taxon>Metazoa</taxon>
        <taxon>Chordata</taxon>
        <taxon>Craniata</taxon>
        <taxon>Vertebrata</taxon>
        <taxon>Euteleostomi</taxon>
        <taxon>Actinopterygii</taxon>
        <taxon>Neopterygii</taxon>
        <taxon>Teleostei</taxon>
        <taxon>Ostariophysi</taxon>
        <taxon>Cypriniformes</taxon>
        <taxon>Danionidae</taxon>
        <taxon>Danioninae</taxon>
        <taxon>Danionella</taxon>
    </lineage>
</organism>
<protein>
    <recommendedName>
        <fullName evidence="1">ZPR1 jelly-roll domain-containing protein</fullName>
    </recommendedName>
</protein>
<dbReference type="InterPro" id="IPR056180">
    <property type="entry name" value="ZPR1_jr_dom"/>
</dbReference>
<evidence type="ECO:0000313" key="3">
    <source>
        <dbReference type="Proteomes" id="UP000316079"/>
    </source>
</evidence>
<evidence type="ECO:0000259" key="1">
    <source>
        <dbReference type="Pfam" id="PF22794"/>
    </source>
</evidence>
<evidence type="ECO:0000313" key="2">
    <source>
        <dbReference type="EMBL" id="TRY57634.1"/>
    </source>
</evidence>
<comment type="caution">
    <text evidence="2">The sequence shown here is derived from an EMBL/GenBank/DDBJ whole genome shotgun (WGS) entry which is preliminary data.</text>
</comment>
<dbReference type="OrthoDB" id="308464at2759"/>
<dbReference type="PANTHER" id="PTHR33244:SF3">
    <property type="entry name" value="PEPTIDASE A2 DOMAIN-CONTAINING PROTEIN"/>
    <property type="match status" value="1"/>
</dbReference>
<dbReference type="Proteomes" id="UP000316079">
    <property type="component" value="Unassembled WGS sequence"/>
</dbReference>
<name>A0A553MWR6_9TELE</name>
<feature type="domain" description="ZPR1 jelly-roll" evidence="1">
    <location>
        <begin position="423"/>
        <end position="476"/>
    </location>
</feature>